<dbReference type="AlphaFoldDB" id="A0AAN8Z3A7"/>
<organism evidence="1 2">
    <name type="scientific">Dillenia turbinata</name>
    <dbReference type="NCBI Taxonomy" id="194707"/>
    <lineage>
        <taxon>Eukaryota</taxon>
        <taxon>Viridiplantae</taxon>
        <taxon>Streptophyta</taxon>
        <taxon>Embryophyta</taxon>
        <taxon>Tracheophyta</taxon>
        <taxon>Spermatophyta</taxon>
        <taxon>Magnoliopsida</taxon>
        <taxon>eudicotyledons</taxon>
        <taxon>Gunneridae</taxon>
        <taxon>Pentapetalae</taxon>
        <taxon>Dilleniales</taxon>
        <taxon>Dilleniaceae</taxon>
        <taxon>Dillenia</taxon>
    </lineage>
</organism>
<accession>A0AAN8Z3A7</accession>
<dbReference type="EMBL" id="JBAMMX010000022">
    <property type="protein sequence ID" value="KAK6919098.1"/>
    <property type="molecule type" value="Genomic_DNA"/>
</dbReference>
<evidence type="ECO:0000313" key="1">
    <source>
        <dbReference type="EMBL" id="KAK6919098.1"/>
    </source>
</evidence>
<gene>
    <name evidence="1" type="ORF">RJ641_017520</name>
</gene>
<sequence length="164" mass="18460">RKPTSGGKHPDKLVLIRRSSCKVSAKFAILGGRQPPNLLLANTTTEALPLPKFGGITEVKSKELRRQWPFKLIEAKIKIVQCRKRKHNGRKRAYKSIVTNIKLVEKVIGRIPQKRLLFRWMSARSVRRPSSSGRKPAMLAKLRSMPATTCTFGSSRDGAQYTPV</sequence>
<keyword evidence="2" id="KW-1185">Reference proteome</keyword>
<comment type="caution">
    <text evidence="1">The sequence shown here is derived from an EMBL/GenBank/DDBJ whole genome shotgun (WGS) entry which is preliminary data.</text>
</comment>
<dbReference type="Proteomes" id="UP001370490">
    <property type="component" value="Unassembled WGS sequence"/>
</dbReference>
<feature type="non-terminal residue" evidence="1">
    <location>
        <position position="1"/>
    </location>
</feature>
<reference evidence="1 2" key="1">
    <citation type="submission" date="2023-12" db="EMBL/GenBank/DDBJ databases">
        <title>A high-quality genome assembly for Dillenia turbinata (Dilleniales).</title>
        <authorList>
            <person name="Chanderbali A."/>
        </authorList>
    </citation>
    <scope>NUCLEOTIDE SEQUENCE [LARGE SCALE GENOMIC DNA]</scope>
    <source>
        <strain evidence="1">LSX21</strain>
        <tissue evidence="1">Leaf</tissue>
    </source>
</reference>
<evidence type="ECO:0000313" key="2">
    <source>
        <dbReference type="Proteomes" id="UP001370490"/>
    </source>
</evidence>
<protein>
    <submittedName>
        <fullName evidence="1">Uncharacterized protein</fullName>
    </submittedName>
</protein>
<proteinExistence type="predicted"/>
<name>A0AAN8Z3A7_9MAGN</name>